<comment type="caution">
    <text evidence="1">The sequence shown here is derived from an EMBL/GenBank/DDBJ whole genome shotgun (WGS) entry which is preliminary data.</text>
</comment>
<dbReference type="EMBL" id="AMCI01000760">
    <property type="protein sequence ID" value="EJX07919.1"/>
    <property type="molecule type" value="Genomic_DNA"/>
</dbReference>
<reference evidence="1" key="1">
    <citation type="journal article" date="2012" name="PLoS ONE">
        <title>Gene sets for utilization of primary and secondary nutrition supplies in the distal gut of endangered iberian lynx.</title>
        <authorList>
            <person name="Alcaide M."/>
            <person name="Messina E."/>
            <person name="Richter M."/>
            <person name="Bargiela R."/>
            <person name="Peplies J."/>
            <person name="Huws S.A."/>
            <person name="Newbold C.J."/>
            <person name="Golyshin P.N."/>
            <person name="Simon M.A."/>
            <person name="Lopez G."/>
            <person name="Yakimov M.M."/>
            <person name="Ferrer M."/>
        </authorList>
    </citation>
    <scope>NUCLEOTIDE SEQUENCE</scope>
</reference>
<dbReference type="Pfam" id="PF16476">
    <property type="entry name" value="DUF5053"/>
    <property type="match status" value="1"/>
</dbReference>
<protein>
    <recommendedName>
        <fullName evidence="2">DUF5053 domain-containing protein</fullName>
    </recommendedName>
</protein>
<name>J9GKN9_9ZZZZ</name>
<dbReference type="AlphaFoldDB" id="J9GKN9"/>
<gene>
    <name evidence="1" type="ORF">EVA_03973</name>
</gene>
<dbReference type="InterPro" id="IPR032483">
    <property type="entry name" value="DUF5053"/>
</dbReference>
<sequence>MLILGRTKVGQIYQKAKTELNKEKSGAVWVAMIELCDYINFSGIAKNYFRKSANWLLQRLHGYKVNGKPATFKPEEYQQLTTAFREIAAQLNAGADRIEAAQEENN</sequence>
<organism evidence="1">
    <name type="scientific">gut metagenome</name>
    <dbReference type="NCBI Taxonomy" id="749906"/>
    <lineage>
        <taxon>unclassified sequences</taxon>
        <taxon>metagenomes</taxon>
        <taxon>organismal metagenomes</taxon>
    </lineage>
</organism>
<accession>J9GKN9</accession>
<evidence type="ECO:0008006" key="2">
    <source>
        <dbReference type="Google" id="ProtNLM"/>
    </source>
</evidence>
<evidence type="ECO:0000313" key="1">
    <source>
        <dbReference type="EMBL" id="EJX07919.1"/>
    </source>
</evidence>
<proteinExistence type="predicted"/>